<name>A0AAW2XZS4_9LAMI</name>
<organism evidence="3">
    <name type="scientific">Sesamum latifolium</name>
    <dbReference type="NCBI Taxonomy" id="2727402"/>
    <lineage>
        <taxon>Eukaryota</taxon>
        <taxon>Viridiplantae</taxon>
        <taxon>Streptophyta</taxon>
        <taxon>Embryophyta</taxon>
        <taxon>Tracheophyta</taxon>
        <taxon>Spermatophyta</taxon>
        <taxon>Magnoliopsida</taxon>
        <taxon>eudicotyledons</taxon>
        <taxon>Gunneridae</taxon>
        <taxon>Pentapetalae</taxon>
        <taxon>asterids</taxon>
        <taxon>lamiids</taxon>
        <taxon>Lamiales</taxon>
        <taxon>Pedaliaceae</taxon>
        <taxon>Sesamum</taxon>
    </lineage>
</organism>
<evidence type="ECO:0000259" key="2">
    <source>
        <dbReference type="Pfam" id="PF14244"/>
    </source>
</evidence>
<accession>A0AAW2XZS4</accession>
<sequence>MPSSSNAVPDASTGEARSGTDTGVIKTRVMENSGLVMIFAPLNGNNWLTWSRSVRIALEGKDKLGFIDQSTVKPVEGSAEFKQWRIAYSLVRTWILSTMSKEIVTAFLYASSARSLWMELEAHYGECDGPMLYKIQREISSMSQGNMSFTAYCTNLKQLWD</sequence>
<reference evidence="3" key="1">
    <citation type="submission" date="2020-06" db="EMBL/GenBank/DDBJ databases">
        <authorList>
            <person name="Li T."/>
            <person name="Hu X."/>
            <person name="Zhang T."/>
            <person name="Song X."/>
            <person name="Zhang H."/>
            <person name="Dai N."/>
            <person name="Sheng W."/>
            <person name="Hou X."/>
            <person name="Wei L."/>
        </authorList>
    </citation>
    <scope>NUCLEOTIDE SEQUENCE</scope>
    <source>
        <strain evidence="3">KEN1</strain>
        <tissue evidence="3">Leaf</tissue>
    </source>
</reference>
<dbReference type="PANTHER" id="PTHR37610">
    <property type="entry name" value="CCHC-TYPE DOMAIN-CONTAINING PROTEIN"/>
    <property type="match status" value="1"/>
</dbReference>
<dbReference type="InterPro" id="IPR029472">
    <property type="entry name" value="Copia-like_N"/>
</dbReference>
<comment type="caution">
    <text evidence="3">The sequence shown here is derived from an EMBL/GenBank/DDBJ whole genome shotgun (WGS) entry which is preliminary data.</text>
</comment>
<dbReference type="PANTHER" id="PTHR37610:SF40">
    <property type="entry name" value="OS01G0909600 PROTEIN"/>
    <property type="match status" value="1"/>
</dbReference>
<gene>
    <name evidence="3" type="ORF">Slati_0507600</name>
</gene>
<protein>
    <recommendedName>
        <fullName evidence="2">Retrotransposon Copia-like N-terminal domain-containing protein</fullName>
    </recommendedName>
</protein>
<evidence type="ECO:0000313" key="3">
    <source>
        <dbReference type="EMBL" id="KAL0458804.1"/>
    </source>
</evidence>
<feature type="domain" description="Retrotransposon Copia-like N-terminal" evidence="2">
    <location>
        <begin position="31"/>
        <end position="74"/>
    </location>
</feature>
<dbReference type="AlphaFoldDB" id="A0AAW2XZS4"/>
<reference evidence="3" key="2">
    <citation type="journal article" date="2024" name="Plant">
        <title>Genomic evolution and insights into agronomic trait innovations of Sesamum species.</title>
        <authorList>
            <person name="Miao H."/>
            <person name="Wang L."/>
            <person name="Qu L."/>
            <person name="Liu H."/>
            <person name="Sun Y."/>
            <person name="Le M."/>
            <person name="Wang Q."/>
            <person name="Wei S."/>
            <person name="Zheng Y."/>
            <person name="Lin W."/>
            <person name="Duan Y."/>
            <person name="Cao H."/>
            <person name="Xiong S."/>
            <person name="Wang X."/>
            <person name="Wei L."/>
            <person name="Li C."/>
            <person name="Ma Q."/>
            <person name="Ju M."/>
            <person name="Zhao R."/>
            <person name="Li G."/>
            <person name="Mu C."/>
            <person name="Tian Q."/>
            <person name="Mei H."/>
            <person name="Zhang T."/>
            <person name="Gao T."/>
            <person name="Zhang H."/>
        </authorList>
    </citation>
    <scope>NUCLEOTIDE SEQUENCE</scope>
    <source>
        <strain evidence="3">KEN1</strain>
    </source>
</reference>
<proteinExistence type="predicted"/>
<evidence type="ECO:0000256" key="1">
    <source>
        <dbReference type="SAM" id="MobiDB-lite"/>
    </source>
</evidence>
<dbReference type="Pfam" id="PF14244">
    <property type="entry name" value="Retrotran_gag_3"/>
    <property type="match status" value="1"/>
</dbReference>
<dbReference type="EMBL" id="JACGWN010000002">
    <property type="protein sequence ID" value="KAL0458804.1"/>
    <property type="molecule type" value="Genomic_DNA"/>
</dbReference>
<feature type="region of interest" description="Disordered" evidence="1">
    <location>
        <begin position="1"/>
        <end position="23"/>
    </location>
</feature>